<evidence type="ECO:0000256" key="4">
    <source>
        <dbReference type="ARBA" id="ARBA00022452"/>
    </source>
</evidence>
<dbReference type="PANTHER" id="PTHR38762:SF1">
    <property type="entry name" value="CRYPTIC OUTER MEMBRANE PORIN BGLH-RELATED"/>
    <property type="match status" value="1"/>
</dbReference>
<evidence type="ECO:0000256" key="6">
    <source>
        <dbReference type="ARBA" id="ARBA00023065"/>
    </source>
</evidence>
<evidence type="ECO:0000256" key="1">
    <source>
        <dbReference type="ARBA" id="ARBA00004571"/>
    </source>
</evidence>
<dbReference type="GO" id="GO:0015144">
    <property type="term" value="F:carbohydrate transmembrane transporter activity"/>
    <property type="evidence" value="ECO:0007669"/>
    <property type="project" value="TreeGrafter"/>
</dbReference>
<keyword evidence="9" id="KW-0998">Cell outer membrane</keyword>
<proteinExistence type="inferred from homology"/>
<evidence type="ECO:0000313" key="11">
    <source>
        <dbReference type="Proteomes" id="UP000502260"/>
    </source>
</evidence>
<dbReference type="AlphaFoldDB" id="A0A6F8VBN8"/>
<keyword evidence="5" id="KW-0812">Transmembrane</keyword>
<dbReference type="GO" id="GO:0015774">
    <property type="term" value="P:polysaccharide transport"/>
    <property type="evidence" value="ECO:0007669"/>
    <property type="project" value="TreeGrafter"/>
</dbReference>
<keyword evidence="6" id="KW-0406">Ion transport</keyword>
<dbReference type="InterPro" id="IPR050286">
    <property type="entry name" value="G_neg_Bact_CarbUptk_Porin"/>
</dbReference>
<dbReference type="GO" id="GO:0046930">
    <property type="term" value="C:pore complex"/>
    <property type="evidence" value="ECO:0007669"/>
    <property type="project" value="UniProtKB-KW"/>
</dbReference>
<dbReference type="Pfam" id="PF02264">
    <property type="entry name" value="LamB"/>
    <property type="match status" value="1"/>
</dbReference>
<keyword evidence="7" id="KW-0626">Porin</keyword>
<evidence type="ECO:0000256" key="8">
    <source>
        <dbReference type="ARBA" id="ARBA00023136"/>
    </source>
</evidence>
<keyword evidence="4" id="KW-1134">Transmembrane beta strand</keyword>
<name>A0A6F8VBN8_9PROT</name>
<dbReference type="GO" id="GO:0015288">
    <property type="term" value="F:porin activity"/>
    <property type="evidence" value="ECO:0007669"/>
    <property type="project" value="UniProtKB-KW"/>
</dbReference>
<evidence type="ECO:0000256" key="9">
    <source>
        <dbReference type="ARBA" id="ARBA00023237"/>
    </source>
</evidence>
<evidence type="ECO:0000256" key="3">
    <source>
        <dbReference type="ARBA" id="ARBA00022448"/>
    </source>
</evidence>
<evidence type="ECO:0000256" key="2">
    <source>
        <dbReference type="ARBA" id="ARBA00007055"/>
    </source>
</evidence>
<sequence length="408" mass="44261">MKLNPLPWGFAAALMSLDALSTDMGNGLDVAGYIRVGPTDTQSGSQPRGHYSLGMDGDMWRLGNEGDLDANIRIRQTFNVGDGPQWSLGFRPSYNNPDGGVSDAGTYVTKEAYIETGGYAFMPQAKFWAGRRLLRDDVHAVDTFFIYLAGARQERGAGVFDMPLGQGKLGLHVFRSDQVKEPTDNNQNSTRLSADLYDLPVNPGGKLRILAAFYSGHFKGGNQGAALTIKHDQTDFLLSGLNNSLWLQGSNGYGALNTGFAAPGSLNGDLNAATGTRALRLIDSLIWQRGRFGGQAMAEVEYDRKEQAGPSSLGTSLGARISYDFTDYVRLLSDVALTTRVNSGGETQRLDKLTIGLGLGPRPGYLSRPELRVYWTRLNWNDAAAAARSTLAGRNGTTLFGLQLESWW</sequence>
<dbReference type="GO" id="GO:0009279">
    <property type="term" value="C:cell outer membrane"/>
    <property type="evidence" value="ECO:0007669"/>
    <property type="project" value="UniProtKB-SubCell"/>
</dbReference>
<evidence type="ECO:0000256" key="7">
    <source>
        <dbReference type="ARBA" id="ARBA00023114"/>
    </source>
</evidence>
<dbReference type="RefSeq" id="WP_173064537.1">
    <property type="nucleotide sequence ID" value="NZ_AP022853.1"/>
</dbReference>
<organism evidence="10 11">
    <name type="scientific">Sulfurimicrobium lacus</name>
    <dbReference type="NCBI Taxonomy" id="2715678"/>
    <lineage>
        <taxon>Bacteria</taxon>
        <taxon>Pseudomonadati</taxon>
        <taxon>Pseudomonadota</taxon>
        <taxon>Betaproteobacteria</taxon>
        <taxon>Nitrosomonadales</taxon>
        <taxon>Sulfuricellaceae</taxon>
        <taxon>Sulfurimicrobium</taxon>
    </lineage>
</organism>
<reference evidence="11" key="1">
    <citation type="submission" date="2020-03" db="EMBL/GenBank/DDBJ databases">
        <title>Complete genome sequence of sulfur-oxidizing bacterium skT11.</title>
        <authorList>
            <person name="Kanda M."/>
            <person name="Kojima H."/>
            <person name="Fukui M."/>
        </authorList>
    </citation>
    <scope>NUCLEOTIDE SEQUENCE [LARGE SCALE GENOMIC DNA]</scope>
    <source>
        <strain evidence="11">skT11</strain>
    </source>
</reference>
<keyword evidence="8" id="KW-0472">Membrane</keyword>
<evidence type="ECO:0000313" key="10">
    <source>
        <dbReference type="EMBL" id="BCB27253.1"/>
    </source>
</evidence>
<dbReference type="InterPro" id="IPR003192">
    <property type="entry name" value="Porin_LamB"/>
</dbReference>
<comment type="subcellular location">
    <subcellularLocation>
        <location evidence="1">Cell outer membrane</location>
        <topology evidence="1">Multi-pass membrane protein</topology>
    </subcellularLocation>
</comment>
<keyword evidence="11" id="KW-1185">Reference proteome</keyword>
<gene>
    <name evidence="10" type="primary">lamB</name>
    <name evidence="10" type="ORF">SKTS_21390</name>
</gene>
<dbReference type="PANTHER" id="PTHR38762">
    <property type="entry name" value="CRYPTIC OUTER MEMBRANE PORIN BGLH-RELATED"/>
    <property type="match status" value="1"/>
</dbReference>
<dbReference type="Gene3D" id="2.40.170.10">
    <property type="entry name" value="Porin, LamB type"/>
    <property type="match status" value="1"/>
</dbReference>
<evidence type="ECO:0000256" key="5">
    <source>
        <dbReference type="ARBA" id="ARBA00022692"/>
    </source>
</evidence>
<protein>
    <submittedName>
        <fullName evidence="10">Maltoporin</fullName>
    </submittedName>
</protein>
<dbReference type="SUPFAM" id="SSF56935">
    <property type="entry name" value="Porins"/>
    <property type="match status" value="1"/>
</dbReference>
<dbReference type="InterPro" id="IPR036998">
    <property type="entry name" value="Porin_LamB_sf"/>
</dbReference>
<keyword evidence="3" id="KW-0813">Transport</keyword>
<dbReference type="Proteomes" id="UP000502260">
    <property type="component" value="Chromosome"/>
</dbReference>
<dbReference type="EMBL" id="AP022853">
    <property type="protein sequence ID" value="BCB27253.1"/>
    <property type="molecule type" value="Genomic_DNA"/>
</dbReference>
<dbReference type="GO" id="GO:0006811">
    <property type="term" value="P:monoatomic ion transport"/>
    <property type="evidence" value="ECO:0007669"/>
    <property type="project" value="UniProtKB-KW"/>
</dbReference>
<comment type="similarity">
    <text evidence="2">Belongs to the porin LamB (TC 1.B.3) family.</text>
</comment>
<dbReference type="KEGG" id="slac:SKTS_21390"/>
<accession>A0A6F8VBN8</accession>